<dbReference type="InterPro" id="IPR037066">
    <property type="entry name" value="Plug_dom_sf"/>
</dbReference>
<keyword evidence="2 8" id="KW-0813">Transport</keyword>
<gene>
    <name evidence="12" type="ORF">E4T88_03485</name>
</gene>
<dbReference type="AlphaFoldDB" id="A0A4Y9IUN1"/>
<dbReference type="PROSITE" id="PS52016">
    <property type="entry name" value="TONB_DEPENDENT_REC_3"/>
    <property type="match status" value="1"/>
</dbReference>
<evidence type="ECO:0000256" key="6">
    <source>
        <dbReference type="ARBA" id="ARBA00023136"/>
    </source>
</evidence>
<evidence type="ECO:0000256" key="4">
    <source>
        <dbReference type="ARBA" id="ARBA00022692"/>
    </source>
</evidence>
<dbReference type="InterPro" id="IPR023996">
    <property type="entry name" value="TonB-dep_OMP_SusC/RagA"/>
</dbReference>
<feature type="domain" description="TonB-dependent receptor-like beta-barrel" evidence="10">
    <location>
        <begin position="415"/>
        <end position="968"/>
    </location>
</feature>
<evidence type="ECO:0000256" key="8">
    <source>
        <dbReference type="PROSITE-ProRule" id="PRU01360"/>
    </source>
</evidence>
<dbReference type="Pfam" id="PF13715">
    <property type="entry name" value="CarbopepD_reg_2"/>
    <property type="match status" value="1"/>
</dbReference>
<dbReference type="InterPro" id="IPR039426">
    <property type="entry name" value="TonB-dep_rcpt-like"/>
</dbReference>
<dbReference type="OrthoDB" id="778480at2"/>
<dbReference type="EMBL" id="SPPK01000001">
    <property type="protein sequence ID" value="TFU91454.1"/>
    <property type="molecule type" value="Genomic_DNA"/>
</dbReference>
<keyword evidence="12" id="KW-0675">Receptor</keyword>
<protein>
    <submittedName>
        <fullName evidence="12">TonB-dependent receptor</fullName>
    </submittedName>
</protein>
<dbReference type="InterPro" id="IPR000531">
    <property type="entry name" value="Beta-barrel_TonB"/>
</dbReference>
<evidence type="ECO:0000256" key="2">
    <source>
        <dbReference type="ARBA" id="ARBA00022448"/>
    </source>
</evidence>
<evidence type="ECO:0000313" key="12">
    <source>
        <dbReference type="EMBL" id="TFU91454.1"/>
    </source>
</evidence>
<accession>A0A4Y9IUN1</accession>
<feature type="domain" description="TonB-dependent receptor plug" evidence="11">
    <location>
        <begin position="112"/>
        <end position="220"/>
    </location>
</feature>
<evidence type="ECO:0000256" key="3">
    <source>
        <dbReference type="ARBA" id="ARBA00022452"/>
    </source>
</evidence>
<dbReference type="Proteomes" id="UP000298285">
    <property type="component" value="Unassembled WGS sequence"/>
</dbReference>
<dbReference type="SUPFAM" id="SSF49464">
    <property type="entry name" value="Carboxypeptidase regulatory domain-like"/>
    <property type="match status" value="1"/>
</dbReference>
<dbReference type="NCBIfam" id="TIGR04056">
    <property type="entry name" value="OMP_RagA_SusC"/>
    <property type="match status" value="1"/>
</dbReference>
<organism evidence="12 13">
    <name type="scientific">Dysgonomonas mossii</name>
    <dbReference type="NCBI Taxonomy" id="163665"/>
    <lineage>
        <taxon>Bacteria</taxon>
        <taxon>Pseudomonadati</taxon>
        <taxon>Bacteroidota</taxon>
        <taxon>Bacteroidia</taxon>
        <taxon>Bacteroidales</taxon>
        <taxon>Dysgonomonadaceae</taxon>
        <taxon>Dysgonomonas</taxon>
    </lineage>
</organism>
<proteinExistence type="inferred from homology"/>
<evidence type="ECO:0000256" key="5">
    <source>
        <dbReference type="ARBA" id="ARBA00023077"/>
    </source>
</evidence>
<name>A0A4Y9IUN1_9BACT</name>
<sequence>MSVYASGAKLNTFMEQQQAKVTIQGKVIDSKGEPLIGVSVTVKGTTNGTLTDMDGEYSISTTANATLTFTYVGYKPQSIAIGNQKTINVTMIEDAQMMSEVVVVGFGVQKKENLTGAVASVDVEKALGSKPLTDVTKALQGITPGLTITYNSGNLGAGAKMNIRGVGTIIDGKEAGEPLVLVDGVPTDLTLINPADIANVSVLKDASSASIYGARAAFGVILITTKKGRAEGDKVKFSYSGNMAFSKPSNLVKFVDPVDELPVLMAASQRNTPGSRSESFGMYHDVLLPGIIKWKEKYASSRSFDNKEMIYGEDWEIIDGRAYTYRVWDAHKEMLKDWTPQQTHNLSAQGRLGDNSTFLISLGYVDQSGFMRINTDKLKRYNANLSLDTKLAKWLTSSVGMLFTRKDFKEPFNYYNSSGLNTIEGENGYFGYYMRWGQYFPYGTYQGKYFRHAPGFMNAANMNTLQTDLMRLNASLTADITKDLQFKAEYSFTTETMDRTINGHPVQLLDFWSGGWDPNNIMGTAYKYVQAVGSAYDKIALGNSKDQTHVLNAYGTYSKRISDNHNLKVTAGTNIEKNEFKRFYAERRNVMDQALPDIQLATGAQYTTSTWNILKPAHNEYAIAGFFGRVNYDYKGKYLLELNGRYDGSSNFPIGHLWAFFPSGSVGYRITEEPFMQGIKNIMNDLKLRASAGSVGNQNVKANAFRPMMNIESADWIVGGTLVPTVAAPGLVDKDLSWEKIRTYDIGLDAKFLNNMFGISFDWYQRENKGILRYGKTLPQGTGTTAPLTNAGDIRTRGYELSVDFNYPINKDITIYASAALSDYQTEVTKWDNPTNSLGEFYKGMKVGEIWGFETDRLFQKDDFNADGTFKTGIASQSKLITGSFKYGPGDVKYKDLDKDGEITSGDRTADNPGDMKVIGNSTPRYQYNFRVGANFYGFDIDVFFQGVGKRDYWASSDLILPLYNRADALYAHQMDYWTEDNTDAFFPNPYFPHASNAVGQGVTGSNNFVSQSRYLLSMAYLRLKNVTLGYTLPTTLTSKIGVDKVRVYFSGQNLAEFKNSRLPVDPEINETEAAWGRTYPYPRTLSFGLQVNF</sequence>
<reference evidence="12 13" key="1">
    <citation type="submission" date="2019-03" db="EMBL/GenBank/DDBJ databases">
        <title>Diversity of the mouse oral microbiome.</title>
        <authorList>
            <person name="Joseph S."/>
            <person name="Aduse-Opoku J."/>
            <person name="Curtis M."/>
            <person name="Wade W."/>
            <person name="Hashim A."/>
        </authorList>
    </citation>
    <scope>NUCLEOTIDE SEQUENCE [LARGE SCALE GENOMIC DNA]</scope>
    <source>
        <strain evidence="12 13">P11</strain>
    </source>
</reference>
<evidence type="ECO:0000256" key="1">
    <source>
        <dbReference type="ARBA" id="ARBA00004571"/>
    </source>
</evidence>
<evidence type="ECO:0000256" key="9">
    <source>
        <dbReference type="RuleBase" id="RU003357"/>
    </source>
</evidence>
<dbReference type="InterPro" id="IPR012910">
    <property type="entry name" value="Plug_dom"/>
</dbReference>
<dbReference type="InterPro" id="IPR036942">
    <property type="entry name" value="Beta-barrel_TonB_sf"/>
</dbReference>
<dbReference type="FunFam" id="2.60.40.1120:FF:000003">
    <property type="entry name" value="Outer membrane protein Omp121"/>
    <property type="match status" value="1"/>
</dbReference>
<evidence type="ECO:0000259" key="11">
    <source>
        <dbReference type="Pfam" id="PF07715"/>
    </source>
</evidence>
<evidence type="ECO:0000313" key="13">
    <source>
        <dbReference type="Proteomes" id="UP000298285"/>
    </source>
</evidence>
<comment type="subcellular location">
    <subcellularLocation>
        <location evidence="1 8">Cell outer membrane</location>
        <topology evidence="1 8">Multi-pass membrane protein</topology>
    </subcellularLocation>
</comment>
<dbReference type="SUPFAM" id="SSF56935">
    <property type="entry name" value="Porins"/>
    <property type="match status" value="1"/>
</dbReference>
<dbReference type="Gene3D" id="2.60.40.1120">
    <property type="entry name" value="Carboxypeptidase-like, regulatory domain"/>
    <property type="match status" value="1"/>
</dbReference>
<keyword evidence="6 8" id="KW-0472">Membrane</keyword>
<dbReference type="NCBIfam" id="TIGR04057">
    <property type="entry name" value="SusC_RagA_signa"/>
    <property type="match status" value="1"/>
</dbReference>
<dbReference type="Gene3D" id="2.40.170.20">
    <property type="entry name" value="TonB-dependent receptor, beta-barrel domain"/>
    <property type="match status" value="1"/>
</dbReference>
<dbReference type="GO" id="GO:0009279">
    <property type="term" value="C:cell outer membrane"/>
    <property type="evidence" value="ECO:0007669"/>
    <property type="project" value="UniProtKB-SubCell"/>
</dbReference>
<keyword evidence="3 8" id="KW-1134">Transmembrane beta strand</keyword>
<evidence type="ECO:0000259" key="10">
    <source>
        <dbReference type="Pfam" id="PF00593"/>
    </source>
</evidence>
<keyword evidence="5 9" id="KW-0798">TonB box</keyword>
<dbReference type="Gene3D" id="2.170.130.10">
    <property type="entry name" value="TonB-dependent receptor, plug domain"/>
    <property type="match status" value="1"/>
</dbReference>
<comment type="similarity">
    <text evidence="8 9">Belongs to the TonB-dependent receptor family.</text>
</comment>
<dbReference type="Pfam" id="PF00593">
    <property type="entry name" value="TonB_dep_Rec_b-barrel"/>
    <property type="match status" value="1"/>
</dbReference>
<keyword evidence="4 8" id="KW-0812">Transmembrane</keyword>
<comment type="caution">
    <text evidence="12">The sequence shown here is derived from an EMBL/GenBank/DDBJ whole genome shotgun (WGS) entry which is preliminary data.</text>
</comment>
<keyword evidence="7 8" id="KW-0998">Cell outer membrane</keyword>
<dbReference type="InterPro" id="IPR023997">
    <property type="entry name" value="TonB-dep_OMP_SusC/RagA_CS"/>
</dbReference>
<dbReference type="InterPro" id="IPR008969">
    <property type="entry name" value="CarboxyPept-like_regulatory"/>
</dbReference>
<evidence type="ECO:0000256" key="7">
    <source>
        <dbReference type="ARBA" id="ARBA00023237"/>
    </source>
</evidence>
<dbReference type="Pfam" id="PF07715">
    <property type="entry name" value="Plug"/>
    <property type="match status" value="1"/>
</dbReference>